<sequence length="239" mass="27999">MIHLTSKKKKPVSLEKPSTLEELYNVACQAFKTDLEHMLLVLVEENLDKIFLERDVEYESACQKTTDLNVVAYIKPRQYSTFKKRLIAASSILAYLLVSVVLGLPYGIFNIFYVIFALFYEIFDMVIFFISNFGMFLYWAPYVLPLVYMIYVSYFWVTRSLEENNFSKRKIGYWIFFTSNLIPNAIGFLSTMIGILWLAIALSKVFFHKPRPLNEKDSNFIIVLCVYLATSVVRIIYFY</sequence>
<dbReference type="Proteomes" id="UP000187209">
    <property type="component" value="Unassembled WGS sequence"/>
</dbReference>
<keyword evidence="1" id="KW-0812">Transmembrane</keyword>
<comment type="caution">
    <text evidence="2">The sequence shown here is derived from an EMBL/GenBank/DDBJ whole genome shotgun (WGS) entry which is preliminary data.</text>
</comment>
<keyword evidence="3" id="KW-1185">Reference proteome</keyword>
<name>A0A1R2CR47_9CILI</name>
<proteinExistence type="predicted"/>
<gene>
    <name evidence="2" type="ORF">SteCoe_5970</name>
</gene>
<evidence type="ECO:0000256" key="1">
    <source>
        <dbReference type="SAM" id="Phobius"/>
    </source>
</evidence>
<feature type="transmembrane region" description="Helical" evidence="1">
    <location>
        <begin position="137"/>
        <end position="157"/>
    </location>
</feature>
<organism evidence="2 3">
    <name type="scientific">Stentor coeruleus</name>
    <dbReference type="NCBI Taxonomy" id="5963"/>
    <lineage>
        <taxon>Eukaryota</taxon>
        <taxon>Sar</taxon>
        <taxon>Alveolata</taxon>
        <taxon>Ciliophora</taxon>
        <taxon>Postciliodesmatophora</taxon>
        <taxon>Heterotrichea</taxon>
        <taxon>Heterotrichida</taxon>
        <taxon>Stentoridae</taxon>
        <taxon>Stentor</taxon>
    </lineage>
</organism>
<feature type="transmembrane region" description="Helical" evidence="1">
    <location>
        <begin position="219"/>
        <end position="237"/>
    </location>
</feature>
<evidence type="ECO:0000313" key="3">
    <source>
        <dbReference type="Proteomes" id="UP000187209"/>
    </source>
</evidence>
<keyword evidence="1" id="KW-1133">Transmembrane helix</keyword>
<dbReference type="EMBL" id="MPUH01000080">
    <property type="protein sequence ID" value="OMJ91482.1"/>
    <property type="molecule type" value="Genomic_DNA"/>
</dbReference>
<keyword evidence="1" id="KW-0472">Membrane</keyword>
<evidence type="ECO:0000313" key="2">
    <source>
        <dbReference type="EMBL" id="OMJ91482.1"/>
    </source>
</evidence>
<dbReference type="AlphaFoldDB" id="A0A1R2CR47"/>
<accession>A0A1R2CR47</accession>
<reference evidence="2 3" key="1">
    <citation type="submission" date="2016-11" db="EMBL/GenBank/DDBJ databases">
        <title>The macronuclear genome of Stentor coeruleus: a giant cell with tiny introns.</title>
        <authorList>
            <person name="Slabodnick M."/>
            <person name="Ruby J.G."/>
            <person name="Reiff S.B."/>
            <person name="Swart E.C."/>
            <person name="Gosai S."/>
            <person name="Prabakaran S."/>
            <person name="Witkowska E."/>
            <person name="Larue G.E."/>
            <person name="Fisher S."/>
            <person name="Freeman R.M."/>
            <person name="Gunawardena J."/>
            <person name="Chu W."/>
            <person name="Stover N.A."/>
            <person name="Gregory B.D."/>
            <person name="Nowacki M."/>
            <person name="Derisi J."/>
            <person name="Roy S.W."/>
            <person name="Marshall W.F."/>
            <person name="Sood P."/>
        </authorList>
    </citation>
    <scope>NUCLEOTIDE SEQUENCE [LARGE SCALE GENOMIC DNA]</scope>
    <source>
        <strain evidence="2">WM001</strain>
    </source>
</reference>
<feature type="transmembrane region" description="Helical" evidence="1">
    <location>
        <begin position="185"/>
        <end position="207"/>
    </location>
</feature>
<protein>
    <submittedName>
        <fullName evidence="2">Uncharacterized protein</fullName>
    </submittedName>
</protein>
<feature type="transmembrane region" description="Helical" evidence="1">
    <location>
        <begin position="86"/>
        <end position="105"/>
    </location>
</feature>